<dbReference type="Proteomes" id="UP000193719">
    <property type="component" value="Unassembled WGS sequence"/>
</dbReference>
<accession>A0A1Y1VDI0</accession>
<protein>
    <recommendedName>
        <fullName evidence="2">alpha-galactosidase</fullName>
        <ecNumber evidence="2">3.2.1.22</ecNumber>
    </recommendedName>
</protein>
<organism evidence="6 7">
    <name type="scientific">Piromyces finnis</name>
    <dbReference type="NCBI Taxonomy" id="1754191"/>
    <lineage>
        <taxon>Eukaryota</taxon>
        <taxon>Fungi</taxon>
        <taxon>Fungi incertae sedis</taxon>
        <taxon>Chytridiomycota</taxon>
        <taxon>Chytridiomycota incertae sedis</taxon>
        <taxon>Neocallimastigomycetes</taxon>
        <taxon>Neocallimastigales</taxon>
        <taxon>Neocallimastigaceae</taxon>
        <taxon>Piromyces</taxon>
    </lineage>
</organism>
<dbReference type="EMBL" id="MCFH01000013">
    <property type="protein sequence ID" value="ORX53449.1"/>
    <property type="molecule type" value="Genomic_DNA"/>
</dbReference>
<evidence type="ECO:0000256" key="2">
    <source>
        <dbReference type="ARBA" id="ARBA00012755"/>
    </source>
</evidence>
<evidence type="ECO:0000313" key="6">
    <source>
        <dbReference type="EMBL" id="ORX53449.1"/>
    </source>
</evidence>
<reference evidence="6 7" key="1">
    <citation type="submission" date="2016-08" db="EMBL/GenBank/DDBJ databases">
        <title>Genomes of anaerobic fungi encode conserved fungal cellulosomes for biomass hydrolysis.</title>
        <authorList>
            <consortium name="DOE Joint Genome Institute"/>
            <person name="Haitjema C.H."/>
            <person name="Gilmore S.P."/>
            <person name="Henske J.K."/>
            <person name="Solomon K.V."/>
            <person name="De Groot R."/>
            <person name="Kuo A."/>
            <person name="Mondo S.J."/>
            <person name="Salamov A.A."/>
            <person name="Labutti K."/>
            <person name="Zhao Z."/>
            <person name="Chiniquy J."/>
            <person name="Barry K."/>
            <person name="Brewer H.M."/>
            <person name="Purvine S.O."/>
            <person name="Wright A.T."/>
            <person name="Boxma B."/>
            <person name="Van Alen T."/>
            <person name="Hackstein J.H."/>
            <person name="Baker S.E."/>
            <person name="Grigoriev I.V."/>
            <person name="O'Malley M.A."/>
        </authorList>
    </citation>
    <scope>NUCLEOTIDE SEQUENCE [LARGE SCALE GENOMIC DNA]</scope>
    <source>
        <strain evidence="7">finn</strain>
    </source>
</reference>
<feature type="transmembrane region" description="Helical" evidence="4">
    <location>
        <begin position="366"/>
        <end position="386"/>
    </location>
</feature>
<evidence type="ECO:0000313" key="7">
    <source>
        <dbReference type="Proteomes" id="UP000193719"/>
    </source>
</evidence>
<dbReference type="InterPro" id="IPR017853">
    <property type="entry name" value="GH"/>
</dbReference>
<dbReference type="PANTHER" id="PTHR35273">
    <property type="entry name" value="ALPHA-1,4 POLYGALACTOSAMINIDASE, PUTATIVE (AFU_ORTHOLOGUE AFUA_3G07890)-RELATED"/>
    <property type="match status" value="1"/>
</dbReference>
<feature type="region of interest" description="Disordered" evidence="3">
    <location>
        <begin position="291"/>
        <end position="332"/>
    </location>
</feature>
<reference evidence="6 7" key="2">
    <citation type="submission" date="2016-08" db="EMBL/GenBank/DDBJ databases">
        <title>Pervasive Adenine N6-methylation of Active Genes in Fungi.</title>
        <authorList>
            <consortium name="DOE Joint Genome Institute"/>
            <person name="Mondo S.J."/>
            <person name="Dannebaum R.O."/>
            <person name="Kuo R.C."/>
            <person name="Labutti K."/>
            <person name="Haridas S."/>
            <person name="Kuo A."/>
            <person name="Salamov A."/>
            <person name="Ahrendt S.R."/>
            <person name="Lipzen A."/>
            <person name="Sullivan W."/>
            <person name="Andreopoulos W.B."/>
            <person name="Clum A."/>
            <person name="Lindquist E."/>
            <person name="Daum C."/>
            <person name="Ramamoorthy G.K."/>
            <person name="Gryganskyi A."/>
            <person name="Culley D."/>
            <person name="Magnuson J.K."/>
            <person name="James T.Y."/>
            <person name="O'Malley M.A."/>
            <person name="Stajich J.E."/>
            <person name="Spatafora J.W."/>
            <person name="Visel A."/>
            <person name="Grigoriev I.V."/>
        </authorList>
    </citation>
    <scope>NUCLEOTIDE SEQUENCE [LARGE SCALE GENOMIC DNA]</scope>
    <source>
        <strain evidence="7">finn</strain>
    </source>
</reference>
<keyword evidence="7" id="KW-1185">Reference proteome</keyword>
<feature type="domain" description="Glycoside-hydrolase family GH114 TIM-barrel" evidence="5">
    <location>
        <begin position="37"/>
        <end position="268"/>
    </location>
</feature>
<sequence length="387" mass="45323">MVFTKILLCKEYSLNSKYLKYKNNKRNELWKPEVGTTWNWILDKNNNDIKSDYNVDVLDIDLFDNDKSTIELLKSQGHHIICYFSAGTIEKWRPDAEKFLKVEGLVRDKMDEWNENYLDITNPQLKPIMADRFKLAKEKGCDAVEADNIDIYSHNKVKKWKKPISVEDQINYDIWLTEVAHSNGLSIGMKNDIDNIDKLHKYFDFAINEECYDYDECGYYADTFIKENKAVFTAAYGDNCDEKFIKKLENCTKGKNLSIIIKDMELDQEYIYFDPDNYIFDDICNGNNSNVSMNDNNNNNSNNNNVNTNDNNNNYSNNNNNDDNDNSNNEKNNVDEATEIGEENDNELYNSSENIDSNNDINAVDIYSYNLIKFIYYLFILFYIILL</sequence>
<dbReference type="InterPro" id="IPR013785">
    <property type="entry name" value="Aldolase_TIM"/>
</dbReference>
<evidence type="ECO:0000256" key="3">
    <source>
        <dbReference type="SAM" id="MobiDB-lite"/>
    </source>
</evidence>
<feature type="compositionally biased region" description="Low complexity" evidence="3">
    <location>
        <begin position="291"/>
        <end position="331"/>
    </location>
</feature>
<keyword evidence="4" id="KW-1133">Transmembrane helix</keyword>
<dbReference type="EC" id="3.2.1.22" evidence="2"/>
<evidence type="ECO:0000256" key="4">
    <source>
        <dbReference type="SAM" id="Phobius"/>
    </source>
</evidence>
<name>A0A1Y1VDI0_9FUNG</name>
<proteinExistence type="predicted"/>
<comment type="catalytic activity">
    <reaction evidence="1">
        <text>Hydrolysis of terminal, non-reducing alpha-D-galactose residues in alpha-D-galactosides, including galactose oligosaccharides, galactomannans and galactolipids.</text>
        <dbReference type="EC" id="3.2.1.22"/>
    </reaction>
</comment>
<dbReference type="PANTHER" id="PTHR35273:SF2">
    <property type="entry name" value="ALPHA-GALACTOSIDASE"/>
    <property type="match status" value="1"/>
</dbReference>
<dbReference type="SUPFAM" id="SSF51445">
    <property type="entry name" value="(Trans)glycosidases"/>
    <property type="match status" value="1"/>
</dbReference>
<dbReference type="GO" id="GO:0004557">
    <property type="term" value="F:alpha-galactosidase activity"/>
    <property type="evidence" value="ECO:0007669"/>
    <property type="project" value="UniProtKB-EC"/>
</dbReference>
<dbReference type="Pfam" id="PF03537">
    <property type="entry name" value="Glyco_hydro_114"/>
    <property type="match status" value="1"/>
</dbReference>
<gene>
    <name evidence="6" type="ORF">BCR36DRAFT_284964</name>
</gene>
<dbReference type="STRING" id="1754191.A0A1Y1VDI0"/>
<dbReference type="OrthoDB" id="2108802at2759"/>
<dbReference type="Gene3D" id="3.20.20.70">
    <property type="entry name" value="Aldolase class I"/>
    <property type="match status" value="1"/>
</dbReference>
<evidence type="ECO:0000259" key="5">
    <source>
        <dbReference type="Pfam" id="PF03537"/>
    </source>
</evidence>
<comment type="caution">
    <text evidence="6">The sequence shown here is derived from an EMBL/GenBank/DDBJ whole genome shotgun (WGS) entry which is preliminary data.</text>
</comment>
<keyword evidence="4" id="KW-0812">Transmembrane</keyword>
<evidence type="ECO:0000256" key="1">
    <source>
        <dbReference type="ARBA" id="ARBA00001255"/>
    </source>
</evidence>
<dbReference type="InterPro" id="IPR004352">
    <property type="entry name" value="GH114_TIM-barrel"/>
</dbReference>
<keyword evidence="4" id="KW-0472">Membrane</keyword>
<dbReference type="AlphaFoldDB" id="A0A1Y1VDI0"/>